<organism evidence="3 4">
    <name type="scientific">Apophysomyces ossiformis</name>
    <dbReference type="NCBI Taxonomy" id="679940"/>
    <lineage>
        <taxon>Eukaryota</taxon>
        <taxon>Fungi</taxon>
        <taxon>Fungi incertae sedis</taxon>
        <taxon>Mucoromycota</taxon>
        <taxon>Mucoromycotina</taxon>
        <taxon>Mucoromycetes</taxon>
        <taxon>Mucorales</taxon>
        <taxon>Mucorineae</taxon>
        <taxon>Mucoraceae</taxon>
        <taxon>Apophysomyces</taxon>
    </lineage>
</organism>
<reference evidence="3" key="1">
    <citation type="submission" date="2020-01" db="EMBL/GenBank/DDBJ databases">
        <title>Genome Sequencing of Three Apophysomyces-Like Fungal Strains Confirms a Novel Fungal Genus in the Mucoromycota with divergent Burkholderia-like Endosymbiotic Bacteria.</title>
        <authorList>
            <person name="Stajich J.E."/>
            <person name="Macias A.M."/>
            <person name="Carter-House D."/>
            <person name="Lovett B."/>
            <person name="Kasson L.R."/>
            <person name="Berry K."/>
            <person name="Grigoriev I."/>
            <person name="Chang Y."/>
            <person name="Spatafora J."/>
            <person name="Kasson M.T."/>
        </authorList>
    </citation>
    <scope>NUCLEOTIDE SEQUENCE</scope>
    <source>
        <strain evidence="3">NRRL A-21654</strain>
    </source>
</reference>
<dbReference type="InterPro" id="IPR000261">
    <property type="entry name" value="EH_dom"/>
</dbReference>
<dbReference type="InterPro" id="IPR011992">
    <property type="entry name" value="EF-hand-dom_pair"/>
</dbReference>
<feature type="compositionally biased region" description="Polar residues" evidence="1">
    <location>
        <begin position="159"/>
        <end position="169"/>
    </location>
</feature>
<sequence>MNKFKHAFLRSHTPKITEDRTQQFVKRLSANAFSTPVMPDDSRDCPRGPPTIRLDNLSSKERPAYQSWWKDLDPFNLGKLDNEAVLKFLGGCGLPDTKLEQILALFEDAFGGLNELQFYAMLRLIAHAQNGRKVSRDLVFLGAPVPRFQTNAIDALITSNTVSRQTTPPQRNPAPATEKCNTSPSDTWASSMRDLRDRNSWWGQPCIDLEQSNISNTVPSVHQRRSVATTPSSTTTCPSHPPTASWTHDFPKQVNPFPVPWDVQPPPPTPAREVKNENKAVYTHSRSRSVPSSKQQDLFAISPEQKPSLHTSRSSIDAASFQRLQAPIDTGQSLLLTKKFVYNPPKSTNPFDNEYADEDEPTEEYRSPFEDQDLLSVFTPPRRPNDHPNTDNIPPPPVPAQDTKPAFPRYARNVPTSLLKRSQSYGAHHTEVESSQHDEDFTKLFRHKSVGYNR</sequence>
<protein>
    <submittedName>
        <fullName evidence="3">Epidermal growth factor receptor substrate 15</fullName>
    </submittedName>
</protein>
<feature type="region of interest" description="Disordered" evidence="1">
    <location>
        <begin position="159"/>
        <end position="192"/>
    </location>
</feature>
<feature type="compositionally biased region" description="Low complexity" evidence="1">
    <location>
        <begin position="229"/>
        <end position="245"/>
    </location>
</feature>
<dbReference type="SUPFAM" id="SSF47473">
    <property type="entry name" value="EF-hand"/>
    <property type="match status" value="1"/>
</dbReference>
<dbReference type="SMART" id="SM00027">
    <property type="entry name" value="EH"/>
    <property type="match status" value="1"/>
</dbReference>
<dbReference type="Gene3D" id="1.10.238.10">
    <property type="entry name" value="EF-hand"/>
    <property type="match status" value="1"/>
</dbReference>
<feature type="region of interest" description="Disordered" evidence="1">
    <location>
        <begin position="225"/>
        <end position="296"/>
    </location>
</feature>
<evidence type="ECO:0000259" key="2">
    <source>
        <dbReference type="SMART" id="SM00027"/>
    </source>
</evidence>
<feature type="compositionally biased region" description="Polar residues" evidence="1">
    <location>
        <begin position="179"/>
        <end position="190"/>
    </location>
</feature>
<keyword evidence="4" id="KW-1185">Reference proteome</keyword>
<evidence type="ECO:0000313" key="3">
    <source>
        <dbReference type="EMBL" id="KAF7725988.1"/>
    </source>
</evidence>
<keyword evidence="3" id="KW-0675">Receptor</keyword>
<name>A0A8H7BK54_9FUNG</name>
<evidence type="ECO:0000313" key="4">
    <source>
        <dbReference type="Proteomes" id="UP000605846"/>
    </source>
</evidence>
<feature type="region of interest" description="Disordered" evidence="1">
    <location>
        <begin position="342"/>
        <end position="408"/>
    </location>
</feature>
<dbReference type="OrthoDB" id="2553626at2759"/>
<proteinExistence type="predicted"/>
<gene>
    <name evidence="3" type="primary">EPS15</name>
    <name evidence="3" type="ORF">EC973_009134</name>
</gene>
<feature type="compositionally biased region" description="Pro residues" evidence="1">
    <location>
        <begin position="257"/>
        <end position="270"/>
    </location>
</feature>
<feature type="domain" description="EH" evidence="2">
    <location>
        <begin position="54"/>
        <end position="148"/>
    </location>
</feature>
<accession>A0A8H7BK54</accession>
<evidence type="ECO:0000256" key="1">
    <source>
        <dbReference type="SAM" id="MobiDB-lite"/>
    </source>
</evidence>
<dbReference type="AlphaFoldDB" id="A0A8H7BK54"/>
<dbReference type="EMBL" id="JABAYA010000086">
    <property type="protein sequence ID" value="KAF7725988.1"/>
    <property type="molecule type" value="Genomic_DNA"/>
</dbReference>
<dbReference type="Proteomes" id="UP000605846">
    <property type="component" value="Unassembled WGS sequence"/>
</dbReference>
<comment type="caution">
    <text evidence="3">The sequence shown here is derived from an EMBL/GenBank/DDBJ whole genome shotgun (WGS) entry which is preliminary data.</text>
</comment>